<feature type="domain" description="Aldehyde oxidase/xanthine dehydrogenase second molybdopterin binding" evidence="2">
    <location>
        <begin position="16"/>
        <end position="131"/>
    </location>
</feature>
<dbReference type="SUPFAM" id="SSF56003">
    <property type="entry name" value="Molybdenum cofactor-binding domain"/>
    <property type="match status" value="2"/>
</dbReference>
<dbReference type="EMBL" id="SLVX01000021">
    <property type="protein sequence ID" value="TCN37788.1"/>
    <property type="molecule type" value="Genomic_DNA"/>
</dbReference>
<name>A0A4R2CAR1_SHIGR</name>
<dbReference type="InterPro" id="IPR046867">
    <property type="entry name" value="AldOxase/xan_DH_MoCoBD2"/>
</dbReference>
<proteinExistence type="predicted"/>
<feature type="domain" description="Aldehyde oxidase/xanthine dehydrogenase second molybdopterin binding" evidence="2">
    <location>
        <begin position="563"/>
        <end position="639"/>
    </location>
</feature>
<protein>
    <submittedName>
        <fullName evidence="3">CO/xanthine dehydrogenase Mo-binding subunit</fullName>
    </submittedName>
</protein>
<keyword evidence="4" id="KW-1185">Reference proteome</keyword>
<dbReference type="PIRSF" id="PIRSF036389">
    <property type="entry name" value="IOR_B"/>
    <property type="match status" value="1"/>
</dbReference>
<dbReference type="PANTHER" id="PTHR47495:SF1">
    <property type="entry name" value="BLL3820 PROTEIN"/>
    <property type="match status" value="1"/>
</dbReference>
<comment type="caution">
    <text evidence="3">The sequence shown here is derived from an EMBL/GenBank/DDBJ whole genome shotgun (WGS) entry which is preliminary data.</text>
</comment>
<dbReference type="AlphaFoldDB" id="A0A4R2CAR1"/>
<dbReference type="Pfam" id="PF20256">
    <property type="entry name" value="MoCoBD_2"/>
    <property type="match status" value="2"/>
</dbReference>
<dbReference type="Gene3D" id="3.30.365.10">
    <property type="entry name" value="Aldehyde oxidase/xanthine dehydrogenase, molybdopterin binding domain"/>
    <property type="match status" value="4"/>
</dbReference>
<feature type="domain" description="Aldehyde oxidase/xanthine dehydrogenase first molybdopterin binding" evidence="1">
    <location>
        <begin position="284"/>
        <end position="413"/>
    </location>
</feature>
<accession>A0A4R2CAR1</accession>
<dbReference type="InterPro" id="IPR008274">
    <property type="entry name" value="AldOxase/xan_DH_MoCoBD1"/>
</dbReference>
<dbReference type="PANTHER" id="PTHR47495">
    <property type="entry name" value="ALDEHYDE DEHYDROGENASE"/>
    <property type="match status" value="1"/>
</dbReference>
<dbReference type="GO" id="GO:0016491">
    <property type="term" value="F:oxidoreductase activity"/>
    <property type="evidence" value="ECO:0007669"/>
    <property type="project" value="InterPro"/>
</dbReference>
<dbReference type="RefSeq" id="WP_133036077.1">
    <property type="nucleotide sequence ID" value="NZ_BAABEI010000002.1"/>
</dbReference>
<evidence type="ECO:0000313" key="3">
    <source>
        <dbReference type="EMBL" id="TCN37788.1"/>
    </source>
</evidence>
<evidence type="ECO:0000313" key="4">
    <source>
        <dbReference type="Proteomes" id="UP000295351"/>
    </source>
</evidence>
<evidence type="ECO:0000259" key="1">
    <source>
        <dbReference type="Pfam" id="PF02738"/>
    </source>
</evidence>
<organism evidence="3 4">
    <name type="scientific">Shinella granuli</name>
    <dbReference type="NCBI Taxonomy" id="323621"/>
    <lineage>
        <taxon>Bacteria</taxon>
        <taxon>Pseudomonadati</taxon>
        <taxon>Pseudomonadota</taxon>
        <taxon>Alphaproteobacteria</taxon>
        <taxon>Hyphomicrobiales</taxon>
        <taxon>Rhizobiaceae</taxon>
        <taxon>Shinella</taxon>
    </lineage>
</organism>
<dbReference type="InterPro" id="IPR052516">
    <property type="entry name" value="N-heterocyclic_Hydroxylase"/>
</dbReference>
<dbReference type="Gene3D" id="3.90.1170.50">
    <property type="entry name" value="Aldehyde oxidase/xanthine dehydrogenase, a/b hammerhead"/>
    <property type="match status" value="1"/>
</dbReference>
<sequence length="697" mass="73386">MDNVLPKSLQDNPELGRWISLDAPGVVGIRSGKVELGQGILTALAQIAADELAVDPALVALAPCDTDRSPDEGITAGSQSVEVSGASIRMAAAQARAALLDAAAVRLGVDTAGLSCRGGSILLDGAPTGLDLWSLAPDVDWRQPVSGNVPVRSVGAYSAVGASHPRIDMAPKRGGAGFIHDLALPGLLHARVVRQPFRLARLAHVDDAWLQRRHPGITVLRKNDFLALAGPDEYGVHAAHAEADRFTTWEEVPGLWRPAETAGEKVIRLGAATPSVGTGGIDVRYSRAHVAHASIGPSCALARFDAGRLTVWSHSQGIFPLRAQIAGCLGLQPSAVRVIHAHGAGCYGHNGADDAALDAAIVALELPGRPVRIMWSREDELSRGPLGAAMSTGIEAGIDAAGRVASWRLSVLSEPHAQRPGFGGHVNLSSAEALDSTRLPGKVEDLPDAAGGGAARNAVAIYDFPDQQVTVRLDTRSRIRTSSLRSLGAHLNVFAIESAMDELADLAGADPLDFRLRHLKDERCRAVLQGAAEMSGWPGSQPAGEGRALGIAAARYKNKGAWLAAVAEVSVDEEVRLERLWLCVDVGLVINPQGALSQIEGGAIQAASWTLKEEVKVEDDRVPAFDWSAYPILKFSELPEIETRFIVDPTRPPLGAGEASQGPVAAAIGNAASRALGLRMRDLPLTRERLVEALMSA</sequence>
<dbReference type="Proteomes" id="UP000295351">
    <property type="component" value="Unassembled WGS sequence"/>
</dbReference>
<dbReference type="InterPro" id="IPR012368">
    <property type="entry name" value="OxRdtase_Mopterin-bd_su_IorB"/>
</dbReference>
<dbReference type="Pfam" id="PF02738">
    <property type="entry name" value="MoCoBD_1"/>
    <property type="match status" value="1"/>
</dbReference>
<evidence type="ECO:0000259" key="2">
    <source>
        <dbReference type="Pfam" id="PF20256"/>
    </source>
</evidence>
<gene>
    <name evidence="3" type="ORF">EV665_12155</name>
</gene>
<reference evidence="3 4" key="1">
    <citation type="submission" date="2019-03" db="EMBL/GenBank/DDBJ databases">
        <title>Genomic Encyclopedia of Type Strains, Phase IV (KMG-IV): sequencing the most valuable type-strain genomes for metagenomic binning, comparative biology and taxonomic classification.</title>
        <authorList>
            <person name="Goeker M."/>
        </authorList>
    </citation>
    <scope>NUCLEOTIDE SEQUENCE [LARGE SCALE GENOMIC DNA]</scope>
    <source>
        <strain evidence="3 4">DSM 18401</strain>
    </source>
</reference>
<dbReference type="InterPro" id="IPR037165">
    <property type="entry name" value="AldOxase/xan_DH_Mopterin-bd_sf"/>
</dbReference>